<dbReference type="GO" id="GO:0046872">
    <property type="term" value="F:metal ion binding"/>
    <property type="evidence" value="ECO:0007669"/>
    <property type="project" value="UniProtKB-KW"/>
</dbReference>
<evidence type="ECO:0000256" key="14">
    <source>
        <dbReference type="ARBA" id="ARBA00024013"/>
    </source>
</evidence>
<dbReference type="InterPro" id="IPR025662">
    <property type="entry name" value="Sigma_54_int_dom_ATP-bd_1"/>
</dbReference>
<keyword evidence="6" id="KW-0812">Transmembrane</keyword>
<evidence type="ECO:0000256" key="8">
    <source>
        <dbReference type="ARBA" id="ARBA00022801"/>
    </source>
</evidence>
<evidence type="ECO:0000256" key="10">
    <source>
        <dbReference type="ARBA" id="ARBA00022842"/>
    </source>
</evidence>
<dbReference type="Pfam" id="PF01926">
    <property type="entry name" value="MMR_HSR1"/>
    <property type="match status" value="1"/>
</dbReference>
<name>A0A067Q4T3_9AGAM</name>
<keyword evidence="12" id="KW-1133">Transmembrane helix</keyword>
<keyword evidence="5" id="KW-0934">Plastid</keyword>
<dbReference type="PANTHER" id="PTHR10903">
    <property type="entry name" value="GTPASE, IMAP FAMILY MEMBER-RELATED"/>
    <property type="match status" value="1"/>
</dbReference>
<evidence type="ECO:0000256" key="11">
    <source>
        <dbReference type="ARBA" id="ARBA00022927"/>
    </source>
</evidence>
<dbReference type="GO" id="GO:0005525">
    <property type="term" value="F:GTP binding"/>
    <property type="evidence" value="ECO:0007669"/>
    <property type="project" value="InterPro"/>
</dbReference>
<keyword evidence="10" id="KW-0460">Magnesium</keyword>
<evidence type="ECO:0000256" key="4">
    <source>
        <dbReference type="ARBA" id="ARBA00022528"/>
    </source>
</evidence>
<dbReference type="GO" id="GO:0016020">
    <property type="term" value="C:membrane"/>
    <property type="evidence" value="ECO:0007669"/>
    <property type="project" value="UniProtKB-SubCell"/>
</dbReference>
<dbReference type="EMBL" id="KL197711">
    <property type="protein sequence ID" value="KDQ62068.1"/>
    <property type="molecule type" value="Genomic_DNA"/>
</dbReference>
<proteinExistence type="predicted"/>
<comment type="cofactor">
    <cofactor evidence="1">
        <name>Mg(2+)</name>
        <dbReference type="ChEBI" id="CHEBI:18420"/>
    </cofactor>
</comment>
<evidence type="ECO:0000256" key="5">
    <source>
        <dbReference type="ARBA" id="ARBA00022640"/>
    </source>
</evidence>
<gene>
    <name evidence="16" type="ORF">JAAARDRAFT_203290</name>
</gene>
<evidence type="ECO:0000256" key="13">
    <source>
        <dbReference type="ARBA" id="ARBA00023136"/>
    </source>
</evidence>
<comment type="subcellular location">
    <subcellularLocation>
        <location evidence="2">Membrane</location>
        <topology evidence="2">Single-pass membrane protein</topology>
    </subcellularLocation>
    <subcellularLocation>
        <location evidence="14">Plastid</location>
        <location evidence="14">Chloroplast outer membrane</location>
    </subcellularLocation>
</comment>
<evidence type="ECO:0000256" key="9">
    <source>
        <dbReference type="ARBA" id="ARBA00022805"/>
    </source>
</evidence>
<sequence>MSMVEFKGQEKPCPSANVIIFGESGVGKSSIVNMVAGEEVAKTSGDLLGCTSESNHYAVKLSDRTINLFDTAGLNEGSEGTVPSVDAIKNLYKLVRNMDDGVHLLVYVISGSRIRQSTLNNYRMFYTALCQERVPIVLIITGLEQEESRSAWWNRNVGVFDRRGMHFNGHACIVGTRGRWLGGRYMFQEDYEESQKEVVDVITQSCLTRPWKMKRTPWFTVILKTIYNSVVLPFP</sequence>
<keyword evidence="8" id="KW-0378">Hydrolase</keyword>
<evidence type="ECO:0000256" key="2">
    <source>
        <dbReference type="ARBA" id="ARBA00004167"/>
    </source>
</evidence>
<keyword evidence="13" id="KW-0472">Membrane</keyword>
<organism evidence="16 17">
    <name type="scientific">Jaapia argillacea MUCL 33604</name>
    <dbReference type="NCBI Taxonomy" id="933084"/>
    <lineage>
        <taxon>Eukaryota</taxon>
        <taxon>Fungi</taxon>
        <taxon>Dikarya</taxon>
        <taxon>Basidiomycota</taxon>
        <taxon>Agaricomycotina</taxon>
        <taxon>Agaricomycetes</taxon>
        <taxon>Agaricomycetidae</taxon>
        <taxon>Jaapiales</taxon>
        <taxon>Jaapiaceae</taxon>
        <taxon>Jaapia</taxon>
    </lineage>
</organism>
<dbReference type="AlphaFoldDB" id="A0A067Q4T3"/>
<keyword evidence="7" id="KW-0479">Metal-binding</keyword>
<dbReference type="InterPro" id="IPR045058">
    <property type="entry name" value="GIMA/IAN/Toc"/>
</dbReference>
<keyword evidence="9" id="KW-1002">Plastid outer membrane</keyword>
<dbReference type="InterPro" id="IPR027417">
    <property type="entry name" value="P-loop_NTPase"/>
</dbReference>
<evidence type="ECO:0000313" key="16">
    <source>
        <dbReference type="EMBL" id="KDQ62068.1"/>
    </source>
</evidence>
<reference evidence="17" key="1">
    <citation type="journal article" date="2014" name="Proc. Natl. Acad. Sci. U.S.A.">
        <title>Extensive sampling of basidiomycete genomes demonstrates inadequacy of the white-rot/brown-rot paradigm for wood decay fungi.</title>
        <authorList>
            <person name="Riley R."/>
            <person name="Salamov A.A."/>
            <person name="Brown D.W."/>
            <person name="Nagy L.G."/>
            <person name="Floudas D."/>
            <person name="Held B.W."/>
            <person name="Levasseur A."/>
            <person name="Lombard V."/>
            <person name="Morin E."/>
            <person name="Otillar R."/>
            <person name="Lindquist E.A."/>
            <person name="Sun H."/>
            <person name="LaButti K.M."/>
            <person name="Schmutz J."/>
            <person name="Jabbour D."/>
            <person name="Luo H."/>
            <person name="Baker S.E."/>
            <person name="Pisabarro A.G."/>
            <person name="Walton J.D."/>
            <person name="Blanchette R.A."/>
            <person name="Henrissat B."/>
            <person name="Martin F."/>
            <person name="Cullen D."/>
            <person name="Hibbett D.S."/>
            <person name="Grigoriev I.V."/>
        </authorList>
    </citation>
    <scope>NUCLEOTIDE SEQUENCE [LARGE SCALE GENOMIC DNA]</scope>
    <source>
        <strain evidence="17">MUCL 33604</strain>
    </source>
</reference>
<dbReference type="GO" id="GO:0015031">
    <property type="term" value="P:protein transport"/>
    <property type="evidence" value="ECO:0007669"/>
    <property type="project" value="UniProtKB-KW"/>
</dbReference>
<evidence type="ECO:0000256" key="3">
    <source>
        <dbReference type="ARBA" id="ARBA00022448"/>
    </source>
</evidence>
<keyword evidence="11" id="KW-0653">Protein transport</keyword>
<evidence type="ECO:0000256" key="1">
    <source>
        <dbReference type="ARBA" id="ARBA00001946"/>
    </source>
</evidence>
<protein>
    <recommendedName>
        <fullName evidence="15">G domain-containing protein</fullName>
    </recommendedName>
</protein>
<keyword evidence="4" id="KW-0150">Chloroplast</keyword>
<dbReference type="HOGENOM" id="CLU_050405_1_0_1"/>
<keyword evidence="3" id="KW-0813">Transport</keyword>
<dbReference type="Gene3D" id="3.40.50.300">
    <property type="entry name" value="P-loop containing nucleotide triphosphate hydrolases"/>
    <property type="match status" value="1"/>
</dbReference>
<evidence type="ECO:0000259" key="15">
    <source>
        <dbReference type="Pfam" id="PF01926"/>
    </source>
</evidence>
<dbReference type="CDD" id="cd00882">
    <property type="entry name" value="Ras_like_GTPase"/>
    <property type="match status" value="1"/>
</dbReference>
<feature type="domain" description="G" evidence="15">
    <location>
        <begin position="18"/>
        <end position="116"/>
    </location>
</feature>
<dbReference type="InterPro" id="IPR006073">
    <property type="entry name" value="GTP-bd"/>
</dbReference>
<evidence type="ECO:0000256" key="6">
    <source>
        <dbReference type="ARBA" id="ARBA00022692"/>
    </source>
</evidence>
<dbReference type="GO" id="GO:0016787">
    <property type="term" value="F:hydrolase activity"/>
    <property type="evidence" value="ECO:0007669"/>
    <property type="project" value="UniProtKB-KW"/>
</dbReference>
<feature type="non-terminal residue" evidence="16">
    <location>
        <position position="235"/>
    </location>
</feature>
<evidence type="ECO:0000256" key="7">
    <source>
        <dbReference type="ARBA" id="ARBA00022723"/>
    </source>
</evidence>
<dbReference type="InParanoid" id="A0A067Q4T3"/>
<dbReference type="PROSITE" id="PS00675">
    <property type="entry name" value="SIGMA54_INTERACT_1"/>
    <property type="match status" value="1"/>
</dbReference>
<accession>A0A067Q4T3</accession>
<evidence type="ECO:0000313" key="17">
    <source>
        <dbReference type="Proteomes" id="UP000027265"/>
    </source>
</evidence>
<keyword evidence="17" id="KW-1185">Reference proteome</keyword>
<dbReference type="SUPFAM" id="SSF52540">
    <property type="entry name" value="P-loop containing nucleoside triphosphate hydrolases"/>
    <property type="match status" value="1"/>
</dbReference>
<evidence type="ECO:0000256" key="12">
    <source>
        <dbReference type="ARBA" id="ARBA00022989"/>
    </source>
</evidence>
<dbReference type="OrthoDB" id="8954335at2759"/>
<dbReference type="Proteomes" id="UP000027265">
    <property type="component" value="Unassembled WGS sequence"/>
</dbReference>
<dbReference type="PANTHER" id="PTHR10903:SF135">
    <property type="entry name" value="TRANSLOCASE OF CHLOROPLAST 120, CHLOROPLASTIC-RELATED"/>
    <property type="match status" value="1"/>
</dbReference>